<comment type="subcellular location">
    <subcellularLocation>
        <location evidence="1">Membrane</location>
        <topology evidence="1">Multi-pass membrane protein</topology>
    </subcellularLocation>
</comment>
<evidence type="ECO:0000256" key="5">
    <source>
        <dbReference type="ARBA" id="ARBA00023065"/>
    </source>
</evidence>
<organism evidence="12 13">
    <name type="scientific">Porites evermanni</name>
    <dbReference type="NCBI Taxonomy" id="104178"/>
    <lineage>
        <taxon>Eukaryota</taxon>
        <taxon>Metazoa</taxon>
        <taxon>Cnidaria</taxon>
        <taxon>Anthozoa</taxon>
        <taxon>Hexacorallia</taxon>
        <taxon>Scleractinia</taxon>
        <taxon>Fungiina</taxon>
        <taxon>Poritidae</taxon>
        <taxon>Porites</taxon>
    </lineage>
</organism>
<keyword evidence="13" id="KW-1185">Reference proteome</keyword>
<feature type="domain" description="Cyclic nucleotide-binding" evidence="11">
    <location>
        <begin position="1483"/>
        <end position="1521"/>
    </location>
</feature>
<evidence type="ECO:0000256" key="4">
    <source>
        <dbReference type="ARBA" id="ARBA00022989"/>
    </source>
</evidence>
<evidence type="ECO:0000259" key="11">
    <source>
        <dbReference type="PROSITE" id="PS50042"/>
    </source>
</evidence>
<dbReference type="SUPFAM" id="SSF51206">
    <property type="entry name" value="cAMP-binding domain-like"/>
    <property type="match status" value="3"/>
</dbReference>
<protein>
    <recommendedName>
        <fullName evidence="11">Cyclic nucleotide-binding domain-containing protein</fullName>
    </recommendedName>
</protein>
<feature type="domain" description="Cyclic nucleotide-binding" evidence="11">
    <location>
        <begin position="363"/>
        <end position="546"/>
    </location>
</feature>
<accession>A0ABN8M5U7</accession>
<feature type="transmembrane region" description="Helical" evidence="10">
    <location>
        <begin position="1156"/>
        <end position="1176"/>
    </location>
</feature>
<dbReference type="Gene3D" id="1.10.287.630">
    <property type="entry name" value="Helix hairpin bin"/>
    <property type="match status" value="3"/>
</dbReference>
<keyword evidence="3 10" id="KW-0812">Transmembrane</keyword>
<feature type="compositionally biased region" description="Low complexity" evidence="9">
    <location>
        <begin position="1074"/>
        <end position="1094"/>
    </location>
</feature>
<feature type="transmembrane region" description="Helical" evidence="10">
    <location>
        <begin position="749"/>
        <end position="771"/>
    </location>
</feature>
<evidence type="ECO:0000256" key="9">
    <source>
        <dbReference type="SAM" id="MobiDB-lite"/>
    </source>
</evidence>
<feature type="domain" description="Cyclic nucleotide-binding" evidence="11">
    <location>
        <begin position="929"/>
        <end position="1046"/>
    </location>
</feature>
<dbReference type="PRINTS" id="PR01463">
    <property type="entry name" value="EAGCHANLFMLY"/>
</dbReference>
<keyword evidence="5" id="KW-0406">Ion transport</keyword>
<feature type="transmembrane region" description="Helical" evidence="10">
    <location>
        <begin position="1188"/>
        <end position="1206"/>
    </location>
</feature>
<evidence type="ECO:0000256" key="2">
    <source>
        <dbReference type="ARBA" id="ARBA00022448"/>
    </source>
</evidence>
<feature type="transmembrane region" description="Helical" evidence="10">
    <location>
        <begin position="1381"/>
        <end position="1405"/>
    </location>
</feature>
<dbReference type="InterPro" id="IPR050866">
    <property type="entry name" value="CNG_cation_channel"/>
</dbReference>
<dbReference type="Pfam" id="PF00027">
    <property type="entry name" value="cNMP_binding"/>
    <property type="match status" value="2"/>
</dbReference>
<feature type="transmembrane region" description="Helical" evidence="10">
    <location>
        <begin position="823"/>
        <end position="848"/>
    </location>
</feature>
<evidence type="ECO:0000256" key="8">
    <source>
        <dbReference type="ARBA" id="ARBA00023303"/>
    </source>
</evidence>
<keyword evidence="2" id="KW-0813">Transport</keyword>
<keyword evidence="6 10" id="KW-0472">Membrane</keyword>
<evidence type="ECO:0000256" key="10">
    <source>
        <dbReference type="SAM" id="Phobius"/>
    </source>
</evidence>
<feature type="transmembrane region" description="Helical" evidence="10">
    <location>
        <begin position="638"/>
        <end position="660"/>
    </location>
</feature>
<dbReference type="CDD" id="cd00038">
    <property type="entry name" value="CAP_ED"/>
    <property type="match status" value="2"/>
</dbReference>
<sequence length="1521" mass="173137">MSSNWDQPVQVTFRGVSLANEELSFKKASFVINPRSDIHRYWETFSSVCIFVTCLIVPFQASFNSEFATLWAFAYIFDVLFFLDVVLRFCVGYFSKGNLITDKSFIRKRYLRGKFLLDLPSIIPLDFLVFGVGKHLRWHHTLSLLRLNRVLRVNRLLSFFGSRENELGTNTSLIRAIKYATIGTITVHLMSCVWYSLACPNIGAADTSCDPNSWALKLNTGIELVGVWKKYVLSLYWATATATSTGYGDLHAVTEGEKWFSVCAMLVGIGLFFGFILGGMASMLTNLDSQRARYIHHLNVIKDHMNDMKISSSIRSRVMAYYEYLWTHNRGVSGVGMFDDLPLTFQAELSLMINKKVLEKAPLFKGLNPGFKRMLSLVIRPVFYMPNQIIASRGDIGHHMFYIHRGRAEVSWFYSHLMGQVLTNLAAIWELLETSFLAIYMHEERLRATRFPPDHLTSRSRKRALKNAFYIFFPKILCENDDEVLVTLKEGKLFGEVSMVYNLPRSASVRAATPCIIFLLDRADLNKVLKHYPEVAEQLYLAVEHRCDINNLQVGSDQNVYLDMENEEAEQWLRQNVVSMILCYLLWKLSHYVIKPESLFARMWERIVLVVLITICFVYTFVASFSISLHAIGYGETIGSQVLLVITYLLDVVLLADYLLRFNIASETTTELKEIRKSYKWSLFFWIDLLAILPIEVFAPSGTDFHNRWHYFAFLRLNRLIKAIRIPRFFTNLENSLSYSIGKVRALKFTIYIILITHISGCVWFLDACYGKECHDGSWAQHIGRSGTKAGLTDYIASLYWAAATMSSTGYGDIHAYNTESQLIATVVMLVGLLLYGYCLSSIAATLANSAAPKVEFFAKMAAVQQFMTEQNLSRSLMVRTQSYLSMLWRVHRGEAIPGGKRLIEDMPLTLQQDVTYEESKNVLERVPIFMETDAGFLRQLSLKTTSYLFSPGDYIVYAGDMGREMYCVRRGLVEVIGDDDITVVATLGPGAYFGEIGLIFGENRLATVKARTFCEILMLTKQDLDDVLANFPIVARQIYDAGINNEHLRDVRKAALESTKAAVRRLSVKCAQKSKSSRLSQKSKTSQKSQSFQESKKSKKKGGRVSPEMGTVPAGLMSVVQDLKEDTSKPYRELHPIAKVFSFLLMRRVILPDGLYFRVWQGVILVIAGILPFTLTLQAAFLHTSTALWIMNYCFDIICLVDMYIKFHLAFYNENNVLVTHPLYTARNYLRTNFSLDLLFSFPTDIIVLAIWPDNLGVLRILALARLNRCFYIYKVHQFFHFMADSIGKNTNLIGQLKFALYMAAFTHCIRTPTKDERTFPELLPSVRTVRLRRAEVGNRGLGNEAVGFQYVTSLYWAAATSASVGYGDIHAHTMTEMTFALFCMIIGIVFYGYIIASVAAGLANADAQRARYQERLDAIKSFLQEQGISENLTSRIVSYYEYLWLRNKGVDASSLFEGLPLSLQADISLSLYKDLIERVPLFEGTEIGFLKMLSMKVKPVYFLSKEYVVRKGDIGQEVR</sequence>
<dbReference type="SMART" id="SM00100">
    <property type="entry name" value="cNMP"/>
    <property type="match status" value="2"/>
</dbReference>
<feature type="non-terminal residue" evidence="12">
    <location>
        <position position="1521"/>
    </location>
</feature>
<feature type="transmembrane region" description="Helical" evidence="10">
    <location>
        <begin position="73"/>
        <end position="94"/>
    </location>
</feature>
<evidence type="ECO:0000256" key="6">
    <source>
        <dbReference type="ARBA" id="ARBA00023136"/>
    </source>
</evidence>
<reference evidence="12 13" key="1">
    <citation type="submission" date="2022-05" db="EMBL/GenBank/DDBJ databases">
        <authorList>
            <consortium name="Genoscope - CEA"/>
            <person name="William W."/>
        </authorList>
    </citation>
    <scope>NUCLEOTIDE SEQUENCE [LARGE SCALE GENOMIC DNA]</scope>
</reference>
<dbReference type="Gene3D" id="2.60.120.10">
    <property type="entry name" value="Jelly Rolls"/>
    <property type="match status" value="3"/>
</dbReference>
<dbReference type="PANTHER" id="PTHR45638">
    <property type="entry name" value="CYCLIC NUCLEOTIDE-GATED CATION CHANNEL SUBUNIT A"/>
    <property type="match status" value="1"/>
</dbReference>
<keyword evidence="4 10" id="KW-1133">Transmembrane helix</keyword>
<evidence type="ECO:0000256" key="7">
    <source>
        <dbReference type="ARBA" id="ARBA00023286"/>
    </source>
</evidence>
<evidence type="ECO:0000256" key="1">
    <source>
        <dbReference type="ARBA" id="ARBA00004141"/>
    </source>
</evidence>
<dbReference type="SUPFAM" id="SSF81324">
    <property type="entry name" value="Voltage-gated potassium channels"/>
    <property type="match status" value="3"/>
</dbReference>
<evidence type="ECO:0000313" key="13">
    <source>
        <dbReference type="Proteomes" id="UP001159427"/>
    </source>
</evidence>
<dbReference type="Gene3D" id="1.10.287.70">
    <property type="match status" value="3"/>
</dbReference>
<feature type="transmembrane region" description="Helical" evidence="10">
    <location>
        <begin position="259"/>
        <end position="284"/>
    </location>
</feature>
<evidence type="ECO:0000256" key="3">
    <source>
        <dbReference type="ARBA" id="ARBA00022692"/>
    </source>
</evidence>
<keyword evidence="8" id="KW-0407">Ion channel</keyword>
<dbReference type="Pfam" id="PF00520">
    <property type="entry name" value="Ion_trans"/>
    <property type="match status" value="3"/>
</dbReference>
<feature type="transmembrane region" description="Helical" evidence="10">
    <location>
        <begin position="607"/>
        <end position="632"/>
    </location>
</feature>
<comment type="caution">
    <text evidence="12">The sequence shown here is derived from an EMBL/GenBank/DDBJ whole genome shotgun (WGS) entry which is preliminary data.</text>
</comment>
<keyword evidence="7" id="KW-1071">Ligand-gated ion channel</keyword>
<proteinExistence type="predicted"/>
<feature type="transmembrane region" description="Helical" evidence="10">
    <location>
        <begin position="41"/>
        <end position="61"/>
    </location>
</feature>
<dbReference type="InterPro" id="IPR003938">
    <property type="entry name" value="K_chnl_volt-dep_EAG/ELK/ERG"/>
</dbReference>
<dbReference type="InterPro" id="IPR018488">
    <property type="entry name" value="cNMP-bd_CS"/>
</dbReference>
<dbReference type="PROSITE" id="PS50042">
    <property type="entry name" value="CNMP_BINDING_3"/>
    <property type="match status" value="3"/>
</dbReference>
<dbReference type="InterPro" id="IPR018490">
    <property type="entry name" value="cNMP-bd_dom_sf"/>
</dbReference>
<evidence type="ECO:0000313" key="12">
    <source>
        <dbReference type="EMBL" id="CAH3024940.1"/>
    </source>
</evidence>
<feature type="region of interest" description="Disordered" evidence="9">
    <location>
        <begin position="1073"/>
        <end position="1112"/>
    </location>
</feature>
<dbReference type="InterPro" id="IPR000595">
    <property type="entry name" value="cNMP-bd_dom"/>
</dbReference>
<dbReference type="Proteomes" id="UP001159427">
    <property type="component" value="Unassembled WGS sequence"/>
</dbReference>
<gene>
    <name evidence="12" type="ORF">PEVE_00024516</name>
</gene>
<feature type="transmembrane region" description="Helical" evidence="10">
    <location>
        <begin position="681"/>
        <end position="699"/>
    </location>
</feature>
<name>A0ABN8M5U7_9CNID</name>
<dbReference type="PANTHER" id="PTHR45638:SF19">
    <property type="entry name" value="CYCLIC NUCLEOTIDE-BINDING DOMAIN-CONTAINING PROTEIN"/>
    <property type="match status" value="1"/>
</dbReference>
<dbReference type="InterPro" id="IPR005821">
    <property type="entry name" value="Ion_trans_dom"/>
</dbReference>
<dbReference type="InterPro" id="IPR014710">
    <property type="entry name" value="RmlC-like_jellyroll"/>
</dbReference>
<dbReference type="PROSITE" id="PS00889">
    <property type="entry name" value="CNMP_BINDING_2"/>
    <property type="match status" value="1"/>
</dbReference>
<dbReference type="EMBL" id="CALNXI010000329">
    <property type="protein sequence ID" value="CAH3024940.1"/>
    <property type="molecule type" value="Genomic_DNA"/>
</dbReference>